<evidence type="ECO:0000313" key="2">
    <source>
        <dbReference type="Proteomes" id="UP001432180"/>
    </source>
</evidence>
<protein>
    <submittedName>
        <fullName evidence="1">Uncharacterized protein</fullName>
    </submittedName>
</protein>
<accession>A0ABZ0S6F3</accession>
<keyword evidence="2" id="KW-1185">Reference proteome</keyword>
<dbReference type="Proteomes" id="UP001432180">
    <property type="component" value="Chromosome"/>
</dbReference>
<reference evidence="1 2" key="1">
    <citation type="journal article" date="2023" name="Microorganisms">
        <title>Thiorhodovibrio frisius and Trv. litoralis spp. nov., Two Novel Members from a Clade of Fastidious Purple Sulfur Bacteria That Exhibit Unique Red-Shifted Light-Harvesting Capabilities.</title>
        <authorList>
            <person name="Methner A."/>
            <person name="Kuzyk S.B."/>
            <person name="Petersen J."/>
            <person name="Bauer S."/>
            <person name="Brinkmann H."/>
            <person name="Sichau K."/>
            <person name="Wanner G."/>
            <person name="Wolf J."/>
            <person name="Neumann-Schaal M."/>
            <person name="Henke P."/>
            <person name="Tank M."/>
            <person name="Sproer C."/>
            <person name="Bunk B."/>
            <person name="Overmann J."/>
        </authorList>
    </citation>
    <scope>NUCLEOTIDE SEQUENCE [LARGE SCALE GENOMIC DNA]</scope>
    <source>
        <strain evidence="1 2">DSM 6702</strain>
    </source>
</reference>
<sequence length="29" mass="3505">MQMDSFNFSLVFGWHPLVEGSRRLKEQQH</sequence>
<organism evidence="1 2">
    <name type="scientific">Thiorhodovibrio winogradskyi</name>
    <dbReference type="NCBI Taxonomy" id="77007"/>
    <lineage>
        <taxon>Bacteria</taxon>
        <taxon>Pseudomonadati</taxon>
        <taxon>Pseudomonadota</taxon>
        <taxon>Gammaproteobacteria</taxon>
        <taxon>Chromatiales</taxon>
        <taxon>Chromatiaceae</taxon>
        <taxon>Thiorhodovibrio</taxon>
    </lineage>
</organism>
<evidence type="ECO:0000313" key="1">
    <source>
        <dbReference type="EMBL" id="WPL16566.1"/>
    </source>
</evidence>
<gene>
    <name evidence="1" type="ORF">Thiowin_01533</name>
</gene>
<proteinExistence type="predicted"/>
<dbReference type="EMBL" id="CP121472">
    <property type="protein sequence ID" value="WPL16566.1"/>
    <property type="molecule type" value="Genomic_DNA"/>
</dbReference>
<name>A0ABZ0S6F3_9GAMM</name>